<dbReference type="InterPro" id="IPR002182">
    <property type="entry name" value="NB-ARC"/>
</dbReference>
<evidence type="ECO:0000313" key="3">
    <source>
        <dbReference type="Proteomes" id="UP000669179"/>
    </source>
</evidence>
<name>A0A939PDZ5_9ACTN</name>
<dbReference type="Proteomes" id="UP000669179">
    <property type="component" value="Unassembled WGS sequence"/>
</dbReference>
<comment type="caution">
    <text evidence="2">The sequence shown here is derived from an EMBL/GenBank/DDBJ whole genome shotgun (WGS) entry which is preliminary data.</text>
</comment>
<dbReference type="InterPro" id="IPR019734">
    <property type="entry name" value="TPR_rpt"/>
</dbReference>
<dbReference type="SMART" id="SM00028">
    <property type="entry name" value="TPR"/>
    <property type="match status" value="6"/>
</dbReference>
<protein>
    <submittedName>
        <fullName evidence="2">Tetratricopeptide repeat protein</fullName>
    </submittedName>
</protein>
<dbReference type="SUPFAM" id="SSF52540">
    <property type="entry name" value="P-loop containing nucleoside triphosphate hydrolases"/>
    <property type="match status" value="1"/>
</dbReference>
<dbReference type="PANTHER" id="PTHR47691">
    <property type="entry name" value="REGULATOR-RELATED"/>
    <property type="match status" value="1"/>
</dbReference>
<dbReference type="Pfam" id="PF13374">
    <property type="entry name" value="TPR_10"/>
    <property type="match status" value="1"/>
</dbReference>
<dbReference type="Pfam" id="PF00931">
    <property type="entry name" value="NB-ARC"/>
    <property type="match status" value="1"/>
</dbReference>
<proteinExistence type="predicted"/>
<dbReference type="PRINTS" id="PR00364">
    <property type="entry name" value="DISEASERSIST"/>
</dbReference>
<dbReference type="Gene3D" id="3.40.50.300">
    <property type="entry name" value="P-loop containing nucleotide triphosphate hydrolases"/>
    <property type="match status" value="1"/>
</dbReference>
<sequence>MDELLRGSMDNTAPLVIVIQGMAGVGKTALAVHWAHKIASRFPDGQLFVDLRGHTAEAAMDPQEALDRILRGLGVPGELVPTTLDAKILLARTHFASRSMLLILDNAVSSDQVHSLLASGRSCTTIVTSRNRLPGLIVKSSVHTVDLDVLQPEEAHELVSGLLGVGEASAHPEAIAELSKQCAYLPLALRIAAANRRVRTNTTVAEIARELGEGDRLSALAHDDDPYTSAVRTAFDCSYRELANEEKRAFCLLGLVTGPDFGPEVVAALLERGPVATRQILRGLTLANLVQDVGTERFRLHDLMSDYARERLRSEDLAQEQSEARWRLFDWLLGTAQNAAEILGPPRRPSASPLSLELDKALKWYERERHLLVATTRQAALGGFHKVTWQLADALFAFLDLRAYTQDNLEVHQYGAQAAELGRDHLPLATMLRHLACIYREQGRYEKAIRVGERARALSAAHKDQWSEAESMATLASIHWRCSNYEQVRRLTDGALQIRQRLGDRRGEAECLHDLARIHRRLGHCSDALRCDLEALDLRQELADRHGEARSFLNLSRVFCRMGMHVWGLQAADEALEIYTQLGAKPGQAVALCSSANILRHLNQPREAYLQAAEALEIQIQIGDSRGEVATRDNLARVHLALGEVGKALTHARIALSIDEQLMDPYGIALRRHTIGLIMMRRQSYDAAMGELEGELALREEIGDVRGTASTYIAMAELCDRMGLGPTAARHARDAVTIERGFDNPFALGRRLSQAARIVARNDCLEAARPYWEEARRLLMDFDARCLSPSSTACRATRCACQFVVPESHDVADL</sequence>
<dbReference type="InterPro" id="IPR011990">
    <property type="entry name" value="TPR-like_helical_dom_sf"/>
</dbReference>
<dbReference type="RefSeq" id="WP_208258729.1">
    <property type="nucleotide sequence ID" value="NZ_JAGEOJ010000011.1"/>
</dbReference>
<dbReference type="GO" id="GO:0043531">
    <property type="term" value="F:ADP binding"/>
    <property type="evidence" value="ECO:0007669"/>
    <property type="project" value="InterPro"/>
</dbReference>
<dbReference type="SUPFAM" id="SSF48452">
    <property type="entry name" value="TPR-like"/>
    <property type="match status" value="2"/>
</dbReference>
<dbReference type="AlphaFoldDB" id="A0A939PDZ5"/>
<reference evidence="2" key="1">
    <citation type="submission" date="2021-03" db="EMBL/GenBank/DDBJ databases">
        <authorList>
            <person name="Kanchanasin P."/>
            <person name="Saeng-In P."/>
            <person name="Phongsopitanun W."/>
            <person name="Yuki M."/>
            <person name="Kudo T."/>
            <person name="Ohkuma M."/>
            <person name="Tanasupawat S."/>
        </authorList>
    </citation>
    <scope>NUCLEOTIDE SEQUENCE</scope>
    <source>
        <strain evidence="2">GKU 128</strain>
    </source>
</reference>
<dbReference type="Pfam" id="PF13424">
    <property type="entry name" value="TPR_12"/>
    <property type="match status" value="1"/>
</dbReference>
<dbReference type="EMBL" id="JAGEOJ010000011">
    <property type="protein sequence ID" value="MBO2450851.1"/>
    <property type="molecule type" value="Genomic_DNA"/>
</dbReference>
<dbReference type="InterPro" id="IPR027417">
    <property type="entry name" value="P-loop_NTPase"/>
</dbReference>
<feature type="domain" description="NB-ARC" evidence="1">
    <location>
        <begin position="11"/>
        <end position="160"/>
    </location>
</feature>
<evidence type="ECO:0000259" key="1">
    <source>
        <dbReference type="Pfam" id="PF00931"/>
    </source>
</evidence>
<gene>
    <name evidence="2" type="ORF">J4573_27385</name>
</gene>
<dbReference type="Gene3D" id="1.25.40.10">
    <property type="entry name" value="Tetratricopeptide repeat domain"/>
    <property type="match status" value="2"/>
</dbReference>
<accession>A0A939PDZ5</accession>
<evidence type="ECO:0000313" key="2">
    <source>
        <dbReference type="EMBL" id="MBO2450851.1"/>
    </source>
</evidence>
<keyword evidence="3" id="KW-1185">Reference proteome</keyword>
<organism evidence="2 3">
    <name type="scientific">Actinomadura barringtoniae</name>
    <dbReference type="NCBI Taxonomy" id="1427535"/>
    <lineage>
        <taxon>Bacteria</taxon>
        <taxon>Bacillati</taxon>
        <taxon>Actinomycetota</taxon>
        <taxon>Actinomycetes</taxon>
        <taxon>Streptosporangiales</taxon>
        <taxon>Thermomonosporaceae</taxon>
        <taxon>Actinomadura</taxon>
    </lineage>
</organism>
<dbReference type="PANTHER" id="PTHR47691:SF3">
    <property type="entry name" value="HTH-TYPE TRANSCRIPTIONAL REGULATOR RV0890C-RELATED"/>
    <property type="match status" value="1"/>
</dbReference>